<dbReference type="GO" id="GO:0008483">
    <property type="term" value="F:transaminase activity"/>
    <property type="evidence" value="ECO:0007669"/>
    <property type="project" value="UniProtKB-KW"/>
</dbReference>
<accession>A0A7C1JN10</accession>
<proteinExistence type="predicted"/>
<keyword evidence="4" id="KW-0663">Pyridoxal phosphate</keyword>
<dbReference type="Gene3D" id="3.90.1150.10">
    <property type="entry name" value="Aspartate Aminotransferase, domain 1"/>
    <property type="match status" value="1"/>
</dbReference>
<dbReference type="InterPro" id="IPR015421">
    <property type="entry name" value="PyrdxlP-dep_Trfase_major"/>
</dbReference>
<dbReference type="InterPro" id="IPR004839">
    <property type="entry name" value="Aminotransferase_I/II_large"/>
</dbReference>
<evidence type="ECO:0000256" key="3">
    <source>
        <dbReference type="ARBA" id="ARBA00022679"/>
    </source>
</evidence>
<dbReference type="PANTHER" id="PTHR42885:SF2">
    <property type="entry name" value="HISTIDINOL-PHOSPHATE AMINOTRANSFERASE"/>
    <property type="match status" value="1"/>
</dbReference>
<dbReference type="SUPFAM" id="SSF53383">
    <property type="entry name" value="PLP-dependent transferases"/>
    <property type="match status" value="1"/>
</dbReference>
<sequence>MQQEWLDAIRPGVRSAAPVRRDRVDEALHRLQWNESPYDFPADLKEEVLRRLAGLPWSRYPLSSRPWLLADALAARFALPPEQVVVSEGSSDLIRAVMAATLRPGDVVVMPTPTFMLYRLNARLYEGTVVQVPLDAAAGFCLPVDALIEAAQQHNARLVALCAPNNPTGTRYAEADLRRLATSIPSLLVIDEAYAEFCDQDLTGLLELGNVILLRTFSKFYAMAGARVGYALAAPALAAELQKVVTVFPLSVFSEVIALVALEYHHRFVVIRDQVVAERDRLAAALAAIPGVVVYPSATNFLLVALNGYKQELLEHLRNRQRVQISDVAAYPELAHCVRISVGTPAQNDLVIQGFTEIFGG</sequence>
<name>A0A7C1JN10_9CHLR</name>
<comment type="caution">
    <text evidence="6">The sequence shown here is derived from an EMBL/GenBank/DDBJ whole genome shotgun (WGS) entry which is preliminary data.</text>
</comment>
<evidence type="ECO:0000313" key="6">
    <source>
        <dbReference type="EMBL" id="HDX33646.1"/>
    </source>
</evidence>
<reference evidence="6" key="1">
    <citation type="journal article" date="2020" name="mSystems">
        <title>Genome- and Community-Level Interaction Insights into Carbon Utilization and Element Cycling Functions of Hydrothermarchaeota in Hydrothermal Sediment.</title>
        <authorList>
            <person name="Zhou Z."/>
            <person name="Liu Y."/>
            <person name="Xu W."/>
            <person name="Pan J."/>
            <person name="Luo Z.H."/>
            <person name="Li M."/>
        </authorList>
    </citation>
    <scope>NUCLEOTIDE SEQUENCE [LARGE SCALE GENOMIC DNA]</scope>
    <source>
        <strain evidence="6">SpSt-289</strain>
    </source>
</reference>
<dbReference type="Pfam" id="PF00155">
    <property type="entry name" value="Aminotran_1_2"/>
    <property type="match status" value="1"/>
</dbReference>
<comment type="cofactor">
    <cofactor evidence="1">
        <name>pyridoxal 5'-phosphate</name>
        <dbReference type="ChEBI" id="CHEBI:597326"/>
    </cofactor>
</comment>
<dbReference type="EMBL" id="DSMG01000197">
    <property type="protein sequence ID" value="HDX33646.1"/>
    <property type="molecule type" value="Genomic_DNA"/>
</dbReference>
<feature type="domain" description="Aminotransferase class I/classII large" evidence="5">
    <location>
        <begin position="31"/>
        <end position="353"/>
    </location>
</feature>
<evidence type="ECO:0000259" key="5">
    <source>
        <dbReference type="Pfam" id="PF00155"/>
    </source>
</evidence>
<dbReference type="InterPro" id="IPR015422">
    <property type="entry name" value="PyrdxlP-dep_Trfase_small"/>
</dbReference>
<keyword evidence="3 6" id="KW-0808">Transferase</keyword>
<dbReference type="InterPro" id="IPR015424">
    <property type="entry name" value="PyrdxlP-dep_Trfase"/>
</dbReference>
<organism evidence="6">
    <name type="scientific">Caldilinea aerophila</name>
    <dbReference type="NCBI Taxonomy" id="133453"/>
    <lineage>
        <taxon>Bacteria</taxon>
        <taxon>Bacillati</taxon>
        <taxon>Chloroflexota</taxon>
        <taxon>Caldilineae</taxon>
        <taxon>Caldilineales</taxon>
        <taxon>Caldilineaceae</taxon>
        <taxon>Caldilinea</taxon>
    </lineage>
</organism>
<dbReference type="PANTHER" id="PTHR42885">
    <property type="entry name" value="HISTIDINOL-PHOSPHATE AMINOTRANSFERASE-RELATED"/>
    <property type="match status" value="1"/>
</dbReference>
<protein>
    <submittedName>
        <fullName evidence="6">Aminotransferase class I/II-fold pyridoxal phosphate-dependent enzyme</fullName>
    </submittedName>
</protein>
<dbReference type="Gene3D" id="3.40.640.10">
    <property type="entry name" value="Type I PLP-dependent aspartate aminotransferase-like (Major domain)"/>
    <property type="match status" value="1"/>
</dbReference>
<keyword evidence="2 6" id="KW-0032">Aminotransferase</keyword>
<evidence type="ECO:0000256" key="1">
    <source>
        <dbReference type="ARBA" id="ARBA00001933"/>
    </source>
</evidence>
<evidence type="ECO:0000256" key="2">
    <source>
        <dbReference type="ARBA" id="ARBA00022576"/>
    </source>
</evidence>
<dbReference type="CDD" id="cd00609">
    <property type="entry name" value="AAT_like"/>
    <property type="match status" value="1"/>
</dbReference>
<dbReference type="GO" id="GO:0030170">
    <property type="term" value="F:pyridoxal phosphate binding"/>
    <property type="evidence" value="ECO:0007669"/>
    <property type="project" value="InterPro"/>
</dbReference>
<evidence type="ECO:0000256" key="4">
    <source>
        <dbReference type="ARBA" id="ARBA00022898"/>
    </source>
</evidence>
<dbReference type="AlphaFoldDB" id="A0A7C1JN10"/>
<gene>
    <name evidence="6" type="ORF">ENQ20_19510</name>
</gene>